<proteinExistence type="predicted"/>
<evidence type="ECO:0000313" key="2">
    <source>
        <dbReference type="Proteomes" id="UP000297703"/>
    </source>
</evidence>
<comment type="caution">
    <text evidence="1">The sequence shown here is derived from an EMBL/GenBank/DDBJ whole genome shotgun (WGS) entry which is preliminary data.</text>
</comment>
<reference evidence="1 2" key="1">
    <citation type="submission" date="2019-04" db="EMBL/GenBank/DDBJ databases">
        <title>Draft genome of the big-headed turtle Platysternon megacephalum.</title>
        <authorList>
            <person name="Gong S."/>
        </authorList>
    </citation>
    <scope>NUCLEOTIDE SEQUENCE [LARGE SCALE GENOMIC DNA]</scope>
    <source>
        <strain evidence="1">DO16091913</strain>
        <tissue evidence="1">Muscle</tissue>
    </source>
</reference>
<dbReference type="Proteomes" id="UP000297703">
    <property type="component" value="Unassembled WGS sequence"/>
</dbReference>
<dbReference type="EMBL" id="QXTE01000062">
    <property type="protein sequence ID" value="TFK08847.1"/>
    <property type="molecule type" value="Genomic_DNA"/>
</dbReference>
<evidence type="ECO:0000313" key="1">
    <source>
        <dbReference type="EMBL" id="TFK08847.1"/>
    </source>
</evidence>
<keyword evidence="2" id="KW-1185">Reference proteome</keyword>
<accession>A0A4D9EEM3</accession>
<name>A0A4D9EEM3_9SAUR</name>
<sequence length="109" mass="12352">MNKQNPLAEVWESKLVPNSQEQLSSEGCVSHNWVGSLKKQNPHRSTQNSHFKGRFESLTNAMCKNHSSLPTNICRLLYRVLSISLSNGHIPVACRIPMLYCRILTMSEV</sequence>
<reference evidence="1 2" key="2">
    <citation type="submission" date="2019-04" db="EMBL/GenBank/DDBJ databases">
        <title>The genome sequence of big-headed turtle.</title>
        <authorList>
            <person name="Gong S."/>
        </authorList>
    </citation>
    <scope>NUCLEOTIDE SEQUENCE [LARGE SCALE GENOMIC DNA]</scope>
    <source>
        <strain evidence="1">DO16091913</strain>
        <tissue evidence="1">Muscle</tissue>
    </source>
</reference>
<protein>
    <submittedName>
        <fullName evidence="1">PDZ and LIM domain protein 2</fullName>
    </submittedName>
</protein>
<dbReference type="AlphaFoldDB" id="A0A4D9EEM3"/>
<gene>
    <name evidence="1" type="ORF">DR999_PMT08133</name>
</gene>
<organism evidence="1 2">
    <name type="scientific">Platysternon megacephalum</name>
    <name type="common">big-headed turtle</name>
    <dbReference type="NCBI Taxonomy" id="55544"/>
    <lineage>
        <taxon>Eukaryota</taxon>
        <taxon>Metazoa</taxon>
        <taxon>Chordata</taxon>
        <taxon>Craniata</taxon>
        <taxon>Vertebrata</taxon>
        <taxon>Euteleostomi</taxon>
        <taxon>Archelosauria</taxon>
        <taxon>Testudinata</taxon>
        <taxon>Testudines</taxon>
        <taxon>Cryptodira</taxon>
        <taxon>Durocryptodira</taxon>
        <taxon>Testudinoidea</taxon>
        <taxon>Platysternidae</taxon>
        <taxon>Platysternon</taxon>
    </lineage>
</organism>